<dbReference type="Gene3D" id="3.40.50.720">
    <property type="entry name" value="NAD(P)-binding Rossmann-like Domain"/>
    <property type="match status" value="1"/>
</dbReference>
<evidence type="ECO:0000313" key="3">
    <source>
        <dbReference type="EMBL" id="BAO66515.1"/>
    </source>
</evidence>
<dbReference type="CDD" id="cd05327">
    <property type="entry name" value="retinol-DH_like_SDR_c_like"/>
    <property type="match status" value="1"/>
</dbReference>
<dbReference type="InterPro" id="IPR002347">
    <property type="entry name" value="SDR_fam"/>
</dbReference>
<keyword evidence="1" id="KW-0560">Oxidoreductase</keyword>
<dbReference type="PANTHER" id="PTHR43157:SF31">
    <property type="entry name" value="PHOSPHATIDYLINOSITOL-GLYCAN BIOSYNTHESIS CLASS F PROTEIN"/>
    <property type="match status" value="1"/>
</dbReference>
<dbReference type="SUPFAM" id="SSF51735">
    <property type="entry name" value="NAD(P)-binding Rossmann-fold domains"/>
    <property type="match status" value="1"/>
</dbReference>
<dbReference type="GO" id="GO:0016491">
    <property type="term" value="F:oxidoreductase activity"/>
    <property type="evidence" value="ECO:0007669"/>
    <property type="project" value="UniProtKB-KW"/>
</dbReference>
<dbReference type="Pfam" id="PF00106">
    <property type="entry name" value="adh_short"/>
    <property type="match status" value="1"/>
</dbReference>
<dbReference type="InterPro" id="IPR036291">
    <property type="entry name" value="NAD(P)-bd_dom_sf"/>
</dbReference>
<dbReference type="NCBIfam" id="NF004846">
    <property type="entry name" value="PRK06197.1"/>
    <property type="match status" value="1"/>
</dbReference>
<organism evidence="3">
    <name type="scientific">Streptomyces sp. MJ635-86F5</name>
    <dbReference type="NCBI Taxonomy" id="1321967"/>
    <lineage>
        <taxon>Bacteria</taxon>
        <taxon>Bacillati</taxon>
        <taxon>Actinomycetota</taxon>
        <taxon>Actinomycetes</taxon>
        <taxon>Kitasatosporales</taxon>
        <taxon>Streptomycetaceae</taxon>
        <taxon>Streptomyces</taxon>
    </lineage>
</organism>
<proteinExistence type="predicted"/>
<accession>X5IIE3</accession>
<evidence type="ECO:0000256" key="1">
    <source>
        <dbReference type="ARBA" id="ARBA00023002"/>
    </source>
</evidence>
<dbReference type="PANTHER" id="PTHR43157">
    <property type="entry name" value="PHOSPHATIDYLINOSITOL-GLYCAN BIOSYNTHESIS CLASS F PROTEIN-RELATED"/>
    <property type="match status" value="1"/>
</dbReference>
<evidence type="ECO:0000256" key="2">
    <source>
        <dbReference type="SAM" id="MobiDB-lite"/>
    </source>
</evidence>
<dbReference type="AlphaFoldDB" id="X5IIE3"/>
<name>X5IIE3_9ACTN</name>
<dbReference type="PRINTS" id="PR00081">
    <property type="entry name" value="GDHRDH"/>
</dbReference>
<gene>
    <name evidence="3" type="primary">cmiM1</name>
</gene>
<sequence length="292" mass="30706">MSAPAAPDLTGATALVTGANSGIGLPTARELARCGARVLLACRDERKAAAAEERIRRHVPTARVESVRLDLADLASVRALADSLAARLDGLDILVNNAGVGMIPRKATADGFEMQFGTNHLGHFALTGLLLPLLLARPGARVVTVASDNHAEADLDFADLNAERSYSRTGQYARSKLANLLFARELQRRARAAGMPLLSLAVDPGLTATDIGVLPRPVTLLMRLFLKSADEGAQPSLHAATSTEVQGGEYYGPGPERVTPSGNALDDAAAERLWEASEELTGVRFTALSPAA</sequence>
<feature type="region of interest" description="Disordered" evidence="2">
    <location>
        <begin position="235"/>
        <end position="255"/>
    </location>
</feature>
<dbReference type="EMBL" id="AB818354">
    <property type="protein sequence ID" value="BAO66515.1"/>
    <property type="molecule type" value="Genomic_DNA"/>
</dbReference>
<protein>
    <submittedName>
        <fullName evidence="3">Retinol dehydrogenase</fullName>
    </submittedName>
</protein>
<reference evidence="3" key="1">
    <citation type="journal article" date="2013" name="ChemBioChem">
        <title>A unique amino transfer mechanism for constructing the ?-amino fatty acid starter unit in the biosynthesis of the macrolactam antibiotic cremimycin.</title>
        <authorList>
            <person name="Amagai K."/>
            <person name="Takaku R."/>
            <person name="Kudo F."/>
            <person name="Eguchi T."/>
        </authorList>
    </citation>
    <scope>NUCLEOTIDE SEQUENCE</scope>
    <source>
        <strain evidence="3">MJ635-86F5</strain>
    </source>
</reference>